<feature type="compositionally biased region" description="Polar residues" evidence="1">
    <location>
        <begin position="1"/>
        <end position="13"/>
    </location>
</feature>
<proteinExistence type="predicted"/>
<dbReference type="EMBL" id="JAPNKA010000001">
    <property type="protein sequence ID" value="MCY1078242.1"/>
    <property type="molecule type" value="Genomic_DNA"/>
</dbReference>
<evidence type="ECO:0000313" key="4">
    <source>
        <dbReference type="Proteomes" id="UP001207654"/>
    </source>
</evidence>
<reference evidence="3 4" key="1">
    <citation type="submission" date="2022-11" db="EMBL/GenBank/DDBJ databases">
        <title>Minimal conservation of predation-associated metabolite biosynthetic gene clusters underscores biosynthetic potential of Myxococcota including descriptions for ten novel species: Archangium lansinium sp. nov., Myxococcus landrumus sp. nov., Nannocystis bai.</title>
        <authorList>
            <person name="Ahearne A."/>
            <person name="Stevens C."/>
            <person name="Phillips K."/>
        </authorList>
    </citation>
    <scope>NUCLEOTIDE SEQUENCE [LARGE SCALE GENOMIC DNA]</scope>
    <source>
        <strain evidence="3 4">MIWBW</strain>
    </source>
</reference>
<dbReference type="Pfam" id="PF13699">
    <property type="entry name" value="eCIS_core"/>
    <property type="match status" value="1"/>
</dbReference>
<protein>
    <submittedName>
        <fullName evidence="3">DUF4157 domain-containing protein</fullName>
    </submittedName>
</protein>
<dbReference type="InterPro" id="IPR025295">
    <property type="entry name" value="eCIS_core_dom"/>
</dbReference>
<evidence type="ECO:0000256" key="1">
    <source>
        <dbReference type="SAM" id="MobiDB-lite"/>
    </source>
</evidence>
<accession>A0ABT4A9B3</accession>
<gene>
    <name evidence="3" type="ORF">OV287_27575</name>
</gene>
<dbReference type="Proteomes" id="UP001207654">
    <property type="component" value="Unassembled WGS sequence"/>
</dbReference>
<comment type="caution">
    <text evidence="3">The sequence shown here is derived from an EMBL/GenBank/DDBJ whole genome shotgun (WGS) entry which is preliminary data.</text>
</comment>
<feature type="domain" description="eCIS core" evidence="2">
    <location>
        <begin position="64"/>
        <end position="137"/>
    </location>
</feature>
<sequence>MASHTHSSKTITGNAHAVRHPAGVETTKAEPEGLDAEAAARHGHRFGGISVTAPARGASMGGQPLPASLQQEMQRTLRTDFSDVRLHIDSRPSLHRKDALTQGNHIHVSPEAYRPHEPAGKGLLAHELTHVVQQRNGRVAQPLGSGALNSAPGLESEADAVGMKVAQGGLVPLHGPRPSPAGGMASGPAAAAPIQGGNFLTDFFSKQLNKFKRKQVDALTKHENLPEDKQSLLESAEEHDAKRAHKLSKMKKKSANVVASGAMKIASVPGLSSAVKGAKSVRNVYNDQKTLDELAVAKKFAQGSDDDQLQLLHPLSQVEPSEDAAEMISNLETVTKGKQAAHASAALLPMTDKVRKKLQKKQIENASEELQSGVEVNDPYSLHSLQTVSKNNKKKAKSARTAKQIAKIL</sequence>
<evidence type="ECO:0000259" key="2">
    <source>
        <dbReference type="Pfam" id="PF13699"/>
    </source>
</evidence>
<feature type="region of interest" description="Disordered" evidence="1">
    <location>
        <begin position="1"/>
        <end position="31"/>
    </location>
</feature>
<keyword evidence="4" id="KW-1185">Reference proteome</keyword>
<evidence type="ECO:0000313" key="3">
    <source>
        <dbReference type="EMBL" id="MCY1078242.1"/>
    </source>
</evidence>
<organism evidence="3 4">
    <name type="scientific">Archangium lansingense</name>
    <dbReference type="NCBI Taxonomy" id="2995310"/>
    <lineage>
        <taxon>Bacteria</taxon>
        <taxon>Pseudomonadati</taxon>
        <taxon>Myxococcota</taxon>
        <taxon>Myxococcia</taxon>
        <taxon>Myxococcales</taxon>
        <taxon>Cystobacterineae</taxon>
        <taxon>Archangiaceae</taxon>
        <taxon>Archangium</taxon>
    </lineage>
</organism>
<dbReference type="RefSeq" id="WP_267537031.1">
    <property type="nucleotide sequence ID" value="NZ_JAPNKA010000001.1"/>
</dbReference>
<name>A0ABT4A9B3_9BACT</name>